<proteinExistence type="predicted"/>
<organism evidence="2 3">
    <name type="scientific">Halobacillus karajensis</name>
    <dbReference type="NCBI Taxonomy" id="195088"/>
    <lineage>
        <taxon>Bacteria</taxon>
        <taxon>Bacillati</taxon>
        <taxon>Bacillota</taxon>
        <taxon>Bacilli</taxon>
        <taxon>Bacillales</taxon>
        <taxon>Bacillaceae</taxon>
        <taxon>Halobacillus</taxon>
    </lineage>
</organism>
<protein>
    <submittedName>
        <fullName evidence="2">H+ Antiporter protein</fullName>
    </submittedName>
</protein>
<dbReference type="InterPro" id="IPR036259">
    <property type="entry name" value="MFS_trans_sf"/>
</dbReference>
<evidence type="ECO:0000313" key="3">
    <source>
        <dbReference type="Proteomes" id="UP000028868"/>
    </source>
</evidence>
<dbReference type="AlphaFoldDB" id="A0A024P9A0"/>
<keyword evidence="1" id="KW-0472">Membrane</keyword>
<reference evidence="2 3" key="2">
    <citation type="submission" date="2014-05" db="EMBL/GenBank/DDBJ databases">
        <title>Draft genome sequence of Halobacillus karajensis HK-03.</title>
        <authorList>
            <person name="Khelaifia S."/>
            <person name="Croce O."/>
            <person name="Lagier J.C."/>
            <person name="Raoult D."/>
        </authorList>
    </citation>
    <scope>NUCLEOTIDE SEQUENCE [LARGE SCALE GENOMIC DNA]</scope>
    <source>
        <strain evidence="2 3">HD-03</strain>
    </source>
</reference>
<name>A0A024P9A0_9BACI</name>
<dbReference type="EMBL" id="CCDI010000006">
    <property type="protein sequence ID" value="CDQ25525.1"/>
    <property type="molecule type" value="Genomic_DNA"/>
</dbReference>
<sequence length="82" mass="9408">MNRANIRKLMSGYFLYECGRAMYFVLITWFLYQWTHDPLYTGLFVSFGFIPGLFSNLIFGVLVDRSNRKRLAGIAGIGSVIC</sequence>
<feature type="transmembrane region" description="Helical" evidence="1">
    <location>
        <begin position="12"/>
        <end position="32"/>
    </location>
</feature>
<dbReference type="Gene3D" id="1.20.1250.20">
    <property type="entry name" value="MFS general substrate transporter like domains"/>
    <property type="match status" value="1"/>
</dbReference>
<dbReference type="RefSeq" id="WP_231622446.1">
    <property type="nucleotide sequence ID" value="NZ_CCDH010000006.1"/>
</dbReference>
<evidence type="ECO:0000313" key="2">
    <source>
        <dbReference type="EMBL" id="CDQ25525.1"/>
    </source>
</evidence>
<dbReference type="Proteomes" id="UP000028868">
    <property type="component" value="Unassembled WGS sequence"/>
</dbReference>
<accession>A0A024P9A0</accession>
<comment type="caution">
    <text evidence="2">The sequence shown here is derived from an EMBL/GenBank/DDBJ whole genome shotgun (WGS) entry which is preliminary data.</text>
</comment>
<keyword evidence="3" id="KW-1185">Reference proteome</keyword>
<reference evidence="3" key="1">
    <citation type="submission" date="2014-03" db="EMBL/GenBank/DDBJ databases">
        <authorList>
            <person name="Urmite Genomes U."/>
        </authorList>
    </citation>
    <scope>NUCLEOTIDE SEQUENCE [LARGE SCALE GENOMIC DNA]</scope>
    <source>
        <strain evidence="3">HD-03</strain>
    </source>
</reference>
<keyword evidence="1" id="KW-0812">Transmembrane</keyword>
<dbReference type="SUPFAM" id="SSF103473">
    <property type="entry name" value="MFS general substrate transporter"/>
    <property type="match status" value="1"/>
</dbReference>
<keyword evidence="1" id="KW-1133">Transmembrane helix</keyword>
<evidence type="ECO:0000256" key="1">
    <source>
        <dbReference type="SAM" id="Phobius"/>
    </source>
</evidence>
<gene>
    <name evidence="2" type="ORF">BN983_03872</name>
</gene>
<feature type="transmembrane region" description="Helical" evidence="1">
    <location>
        <begin position="38"/>
        <end position="63"/>
    </location>
</feature>